<dbReference type="STRING" id="402612.FP2503"/>
<keyword evidence="2" id="KW-1185">Reference proteome</keyword>
<dbReference type="KEGG" id="fps:FP2503"/>
<dbReference type="Proteomes" id="UP000006394">
    <property type="component" value="Chromosome"/>
</dbReference>
<gene>
    <name evidence="1" type="ordered locus">FP2503</name>
</gene>
<dbReference type="AlphaFoldDB" id="R7RTN5"/>
<sequence length="171" mass="19797">MRFLLRRNDKKNKTKRKLCLSEVFLSFRRRRKHIKCVTQSKNKLCDSSCVGMTKKTKQNANFVFSRYFCHSDAGGNTSNKPKTKRKLCLSEVFLSFRRRRNHIKYVTQSKNKLCDSSCVGMTKKTEQNTNFVFPRYFCHSDEGGITSSKPKTKRKLCLSDAGGNTTSIDNK</sequence>
<protein>
    <submittedName>
        <fullName evidence="1">Uncharacterized protein</fullName>
    </submittedName>
</protein>
<dbReference type="EnsemblBacteria" id="CDF59535">
    <property type="protein sequence ID" value="CDF59535"/>
    <property type="gene ID" value="FP2503"/>
</dbReference>
<reference evidence="1 2" key="1">
    <citation type="journal article" date="2007" name="Nat. Biotechnol.">
        <title>Complete genome sequence of the fish pathogen Flavobacterium psychrophilum.</title>
        <authorList>
            <person name="Duchaud E."/>
            <person name="Boussaha M."/>
            <person name="Loux V."/>
            <person name="Bernardet J.F."/>
            <person name="Michel C."/>
            <person name="Kerouault B."/>
            <person name="Mondot S."/>
            <person name="Nicolas P."/>
            <person name="Bossy R."/>
            <person name="Caron C."/>
            <person name="Bessieres P."/>
            <person name="Gibrat J.F."/>
            <person name="Claverol S."/>
            <person name="Dumetz F."/>
            <person name="Le Henaff M."/>
            <person name="Benmansour A."/>
        </authorList>
    </citation>
    <scope>NUCLEOTIDE SEQUENCE [LARGE SCALE GENOMIC DNA]</scope>
    <source>
        <strain evidence="2">ATCC 49511 / DSM 21280 / CIP 103535 / JIP02/86</strain>
    </source>
</reference>
<name>R7RTN5_FLAPJ</name>
<accession>R7RTN5</accession>
<dbReference type="EMBL" id="AM398681">
    <property type="protein sequence ID" value="CDF59535.1"/>
    <property type="molecule type" value="Genomic_DNA"/>
</dbReference>
<evidence type="ECO:0000313" key="2">
    <source>
        <dbReference type="Proteomes" id="UP000006394"/>
    </source>
</evidence>
<organism evidence="1 2">
    <name type="scientific">Flavobacterium psychrophilum (strain ATCC 49511 / DSM 21280 / CIP 103535 / JIP02/86)</name>
    <dbReference type="NCBI Taxonomy" id="402612"/>
    <lineage>
        <taxon>Bacteria</taxon>
        <taxon>Pseudomonadati</taxon>
        <taxon>Bacteroidota</taxon>
        <taxon>Flavobacteriia</taxon>
        <taxon>Flavobacteriales</taxon>
        <taxon>Flavobacteriaceae</taxon>
        <taxon>Flavobacterium</taxon>
    </lineage>
</organism>
<evidence type="ECO:0000313" key="1">
    <source>
        <dbReference type="EMBL" id="CDF59535.1"/>
    </source>
</evidence>
<dbReference type="HOGENOM" id="CLU_1560684_0_0_10"/>
<proteinExistence type="predicted"/>